<keyword evidence="2" id="KW-0378">Hydrolase</keyword>
<name>A0A399EAZ9_9DEIN</name>
<dbReference type="InterPro" id="IPR036526">
    <property type="entry name" value="C-N_Hydrolase_sf"/>
</dbReference>
<dbReference type="PANTHER" id="PTHR23088:SF27">
    <property type="entry name" value="DEAMINATED GLUTATHIONE AMIDASE"/>
    <property type="match status" value="1"/>
</dbReference>
<dbReference type="AlphaFoldDB" id="A0A399EAZ9"/>
<reference evidence="2 3" key="1">
    <citation type="submission" date="2018-08" db="EMBL/GenBank/DDBJ databases">
        <title>Meiothermus cateniformans JCM 15151 genome sequencing project.</title>
        <authorList>
            <person name="Da Costa M.S."/>
            <person name="Albuquerque L."/>
            <person name="Raposo P."/>
            <person name="Froufe H.J.C."/>
            <person name="Barroso C.S."/>
            <person name="Egas C."/>
        </authorList>
    </citation>
    <scope>NUCLEOTIDE SEQUENCE [LARGE SCALE GENOMIC DNA]</scope>
    <source>
        <strain evidence="2 3">JCM 15151</strain>
    </source>
</reference>
<dbReference type="CDD" id="cd07197">
    <property type="entry name" value="nitrilase"/>
    <property type="match status" value="1"/>
</dbReference>
<dbReference type="PROSITE" id="PS50263">
    <property type="entry name" value="CN_HYDROLASE"/>
    <property type="match status" value="1"/>
</dbReference>
<dbReference type="GO" id="GO:0106008">
    <property type="term" value="F:2-oxoglutaramate amidase activity"/>
    <property type="evidence" value="ECO:0007669"/>
    <property type="project" value="UniProtKB-EC"/>
</dbReference>
<dbReference type="OrthoDB" id="9811121at2"/>
<dbReference type="EMBL" id="QWKX01000005">
    <property type="protein sequence ID" value="RIH79511.1"/>
    <property type="molecule type" value="Genomic_DNA"/>
</dbReference>
<dbReference type="SUPFAM" id="SSF56317">
    <property type="entry name" value="Carbon-nitrogen hydrolase"/>
    <property type="match status" value="1"/>
</dbReference>
<organism evidence="2 3">
    <name type="scientific">Meiothermus taiwanensis</name>
    <dbReference type="NCBI Taxonomy" id="172827"/>
    <lineage>
        <taxon>Bacteria</taxon>
        <taxon>Thermotogati</taxon>
        <taxon>Deinococcota</taxon>
        <taxon>Deinococci</taxon>
        <taxon>Thermales</taxon>
        <taxon>Thermaceae</taxon>
        <taxon>Meiothermus</taxon>
    </lineage>
</organism>
<dbReference type="EC" id="3.5.1.111" evidence="2"/>
<comment type="caution">
    <text evidence="2">The sequence shown here is derived from an EMBL/GenBank/DDBJ whole genome shotgun (WGS) entry which is preliminary data.</text>
</comment>
<dbReference type="Pfam" id="PF00795">
    <property type="entry name" value="CN_hydrolase"/>
    <property type="match status" value="1"/>
</dbReference>
<protein>
    <submittedName>
        <fullName evidence="2">2-oxoglutaramate amidase</fullName>
        <ecNumber evidence="2">3.5.1.111</ecNumber>
    </submittedName>
</protein>
<evidence type="ECO:0000313" key="2">
    <source>
        <dbReference type="EMBL" id="RIH79511.1"/>
    </source>
</evidence>
<evidence type="ECO:0000313" key="3">
    <source>
        <dbReference type="Proteomes" id="UP000266089"/>
    </source>
</evidence>
<evidence type="ECO:0000259" key="1">
    <source>
        <dbReference type="PROSITE" id="PS50263"/>
    </source>
</evidence>
<dbReference type="InterPro" id="IPR003010">
    <property type="entry name" value="C-N_Hydrolase"/>
</dbReference>
<sequence length="255" mass="27895">MKVALIHLATRETPEATLGKALELLLQAHQQGAKVAVLPELFSSGYRFADAASTPSVLARLEQFCAQTGLTLVAGVLEQAGPRHANRAKVVGPAGVQASYTKTHLIPAFGEPETMVPGQELVTLELEGFKVGIAICFDLRFPELFRTYALQGVNLFLIPSAWPRSRSYAWELFCKSRAAENQAYLVAVNHAEEPFGAPSLAVDPLGQELLRVESEGFGLIELDPAFPARLRQEFPVFPQRRPELYQGLLKSPTSK</sequence>
<gene>
    <name evidence="2" type="ORF">Mcate_00334</name>
</gene>
<dbReference type="RefSeq" id="WP_027887205.1">
    <property type="nucleotide sequence ID" value="NZ_JBHSXZ010000004.1"/>
</dbReference>
<feature type="domain" description="CN hydrolase" evidence="1">
    <location>
        <begin position="1"/>
        <end position="236"/>
    </location>
</feature>
<dbReference type="Proteomes" id="UP000266089">
    <property type="component" value="Unassembled WGS sequence"/>
</dbReference>
<dbReference type="PANTHER" id="PTHR23088">
    <property type="entry name" value="NITRILASE-RELATED"/>
    <property type="match status" value="1"/>
</dbReference>
<proteinExistence type="predicted"/>
<dbReference type="Gene3D" id="3.60.110.10">
    <property type="entry name" value="Carbon-nitrogen hydrolase"/>
    <property type="match status" value="1"/>
</dbReference>
<accession>A0A399EAZ9</accession>